<evidence type="ECO:0000256" key="1">
    <source>
        <dbReference type="ARBA" id="ARBA00001946"/>
    </source>
</evidence>
<comment type="cofactor">
    <cofactor evidence="1">
        <name>Mg(2+)</name>
        <dbReference type="ChEBI" id="CHEBI:18420"/>
    </cofactor>
</comment>
<evidence type="ECO:0000256" key="3">
    <source>
        <dbReference type="ARBA" id="ARBA00016337"/>
    </source>
</evidence>
<evidence type="ECO:0000256" key="4">
    <source>
        <dbReference type="ARBA" id="ARBA00022630"/>
    </source>
</evidence>
<evidence type="ECO:0000256" key="7">
    <source>
        <dbReference type="ARBA" id="ARBA00022827"/>
    </source>
</evidence>
<dbReference type="GO" id="GO:0046872">
    <property type="term" value="F:metal ion binding"/>
    <property type="evidence" value="ECO:0007669"/>
    <property type="project" value="UniProtKB-KW"/>
</dbReference>
<evidence type="ECO:0000256" key="5">
    <source>
        <dbReference type="ARBA" id="ARBA00022679"/>
    </source>
</evidence>
<dbReference type="EC" id="2.7.1.180" evidence="2"/>
<evidence type="ECO:0000313" key="11">
    <source>
        <dbReference type="EMBL" id="GIJ61083.1"/>
    </source>
</evidence>
<dbReference type="RefSeq" id="WP_204005814.1">
    <property type="nucleotide sequence ID" value="NZ_BOPG01000063.1"/>
</dbReference>
<proteinExistence type="predicted"/>
<evidence type="ECO:0000256" key="9">
    <source>
        <dbReference type="ARBA" id="ARBA00031306"/>
    </source>
</evidence>
<dbReference type="PANTHER" id="PTHR30040:SF2">
    <property type="entry name" value="FAD:PROTEIN FMN TRANSFERASE"/>
    <property type="match status" value="1"/>
</dbReference>
<dbReference type="SUPFAM" id="SSF143631">
    <property type="entry name" value="ApbE-like"/>
    <property type="match status" value="1"/>
</dbReference>
<accession>A0A8J3ZE18</accession>
<dbReference type="AlphaFoldDB" id="A0A8J3ZE18"/>
<comment type="caution">
    <text evidence="11">The sequence shown here is derived from an EMBL/GenBank/DDBJ whole genome shotgun (WGS) entry which is preliminary data.</text>
</comment>
<dbReference type="Gene3D" id="3.10.520.10">
    <property type="entry name" value="ApbE-like domains"/>
    <property type="match status" value="2"/>
</dbReference>
<gene>
    <name evidence="11" type="primary">apbE_2</name>
    <name evidence="11" type="ORF">Vau01_085990</name>
</gene>
<protein>
    <recommendedName>
        <fullName evidence="3">FAD:protein FMN transferase</fullName>
        <ecNumber evidence="2">2.7.1.180</ecNumber>
    </recommendedName>
    <alternativeName>
        <fullName evidence="9">Flavin transferase</fullName>
    </alternativeName>
</protein>
<comment type="catalytic activity">
    <reaction evidence="10">
        <text>L-threonyl-[protein] + FAD = FMN-L-threonyl-[protein] + AMP + H(+)</text>
        <dbReference type="Rhea" id="RHEA:36847"/>
        <dbReference type="Rhea" id="RHEA-COMP:11060"/>
        <dbReference type="Rhea" id="RHEA-COMP:11061"/>
        <dbReference type="ChEBI" id="CHEBI:15378"/>
        <dbReference type="ChEBI" id="CHEBI:30013"/>
        <dbReference type="ChEBI" id="CHEBI:57692"/>
        <dbReference type="ChEBI" id="CHEBI:74257"/>
        <dbReference type="ChEBI" id="CHEBI:456215"/>
        <dbReference type="EC" id="2.7.1.180"/>
    </reaction>
</comment>
<dbReference type="Proteomes" id="UP000612585">
    <property type="component" value="Unassembled WGS sequence"/>
</dbReference>
<dbReference type="InterPro" id="IPR003374">
    <property type="entry name" value="ApbE-like_sf"/>
</dbReference>
<dbReference type="EMBL" id="BOPG01000063">
    <property type="protein sequence ID" value="GIJ61083.1"/>
    <property type="molecule type" value="Genomic_DNA"/>
</dbReference>
<keyword evidence="5 11" id="KW-0808">Transferase</keyword>
<keyword evidence="6" id="KW-0479">Metal-binding</keyword>
<evidence type="ECO:0000256" key="10">
    <source>
        <dbReference type="ARBA" id="ARBA00048540"/>
    </source>
</evidence>
<evidence type="ECO:0000256" key="8">
    <source>
        <dbReference type="ARBA" id="ARBA00022842"/>
    </source>
</evidence>
<dbReference type="Pfam" id="PF02424">
    <property type="entry name" value="ApbE"/>
    <property type="match status" value="2"/>
</dbReference>
<evidence type="ECO:0000313" key="12">
    <source>
        <dbReference type="Proteomes" id="UP000612585"/>
    </source>
</evidence>
<organism evidence="11 12">
    <name type="scientific">Virgisporangium aurantiacum</name>
    <dbReference type="NCBI Taxonomy" id="175570"/>
    <lineage>
        <taxon>Bacteria</taxon>
        <taxon>Bacillati</taxon>
        <taxon>Actinomycetota</taxon>
        <taxon>Actinomycetes</taxon>
        <taxon>Micromonosporales</taxon>
        <taxon>Micromonosporaceae</taxon>
        <taxon>Virgisporangium</taxon>
    </lineage>
</organism>
<reference evidence="11" key="1">
    <citation type="submission" date="2021-01" db="EMBL/GenBank/DDBJ databases">
        <title>Whole genome shotgun sequence of Virgisporangium aurantiacum NBRC 16421.</title>
        <authorList>
            <person name="Komaki H."/>
            <person name="Tamura T."/>
        </authorList>
    </citation>
    <scope>NUCLEOTIDE SEQUENCE</scope>
    <source>
        <strain evidence="11">NBRC 16421</strain>
    </source>
</reference>
<keyword evidence="12" id="KW-1185">Reference proteome</keyword>
<evidence type="ECO:0000256" key="6">
    <source>
        <dbReference type="ARBA" id="ARBA00022723"/>
    </source>
</evidence>
<keyword evidence="8" id="KW-0460">Magnesium</keyword>
<sequence length="257" mass="27795">MTRRAWIDQVMGLPVSVHVRGPDLHSKHVERQVAAVFAHLRHVDAVLSPYRDDSDLSRWERGDLTLDAADPMLPQVIQLCDDARTRTDGWFDPRRLPDPRTGAPRYDPSGLVKGWAVREAADHLTDLAGYGWCLNAGGDVLVHAPDGQPPWRIGIEDPDDPARILRVVTRDGGAVATSGGAHRGTHIVDPNTGRPATAVRAVTVTGPDLMWADVYATAAVAEGAHALDRLDEQDGYEALLVSASGLVRVTGNWPVPG</sequence>
<keyword evidence="7" id="KW-0274">FAD</keyword>
<name>A0A8J3ZE18_9ACTN</name>
<evidence type="ECO:0000256" key="2">
    <source>
        <dbReference type="ARBA" id="ARBA00011955"/>
    </source>
</evidence>
<dbReference type="InterPro" id="IPR024932">
    <property type="entry name" value="ApbE"/>
</dbReference>
<dbReference type="GO" id="GO:0016740">
    <property type="term" value="F:transferase activity"/>
    <property type="evidence" value="ECO:0007669"/>
    <property type="project" value="UniProtKB-KW"/>
</dbReference>
<dbReference type="PANTHER" id="PTHR30040">
    <property type="entry name" value="THIAMINE BIOSYNTHESIS LIPOPROTEIN APBE"/>
    <property type="match status" value="1"/>
</dbReference>
<keyword evidence="4" id="KW-0285">Flavoprotein</keyword>